<organism evidence="1 2">
    <name type="scientific">Allomyces macrogynus (strain ATCC 38327)</name>
    <name type="common">Allomyces javanicus var. macrogynus</name>
    <dbReference type="NCBI Taxonomy" id="578462"/>
    <lineage>
        <taxon>Eukaryota</taxon>
        <taxon>Fungi</taxon>
        <taxon>Fungi incertae sedis</taxon>
        <taxon>Blastocladiomycota</taxon>
        <taxon>Blastocladiomycetes</taxon>
        <taxon>Blastocladiales</taxon>
        <taxon>Blastocladiaceae</taxon>
        <taxon>Allomyces</taxon>
    </lineage>
</organism>
<dbReference type="AlphaFoldDB" id="A0A0L0T1C9"/>
<reference evidence="2" key="2">
    <citation type="submission" date="2009-11" db="EMBL/GenBank/DDBJ databases">
        <title>The Genome Sequence of Allomyces macrogynus strain ATCC 38327.</title>
        <authorList>
            <consortium name="The Broad Institute Genome Sequencing Platform"/>
            <person name="Russ C."/>
            <person name="Cuomo C."/>
            <person name="Shea T."/>
            <person name="Young S.K."/>
            <person name="Zeng Q."/>
            <person name="Koehrsen M."/>
            <person name="Haas B."/>
            <person name="Borodovsky M."/>
            <person name="Guigo R."/>
            <person name="Alvarado L."/>
            <person name="Berlin A."/>
            <person name="Borenstein D."/>
            <person name="Chen Z."/>
            <person name="Engels R."/>
            <person name="Freedman E."/>
            <person name="Gellesch M."/>
            <person name="Goldberg J."/>
            <person name="Griggs A."/>
            <person name="Gujja S."/>
            <person name="Heiman D."/>
            <person name="Hepburn T."/>
            <person name="Howarth C."/>
            <person name="Jen D."/>
            <person name="Larson L."/>
            <person name="Lewis B."/>
            <person name="Mehta T."/>
            <person name="Park D."/>
            <person name="Pearson M."/>
            <person name="Roberts A."/>
            <person name="Saif S."/>
            <person name="Shenoy N."/>
            <person name="Sisk P."/>
            <person name="Stolte C."/>
            <person name="Sykes S."/>
            <person name="Walk T."/>
            <person name="White J."/>
            <person name="Yandava C."/>
            <person name="Burger G."/>
            <person name="Gray M.W."/>
            <person name="Holland P.W.H."/>
            <person name="King N."/>
            <person name="Lang F.B.F."/>
            <person name="Roger A.J."/>
            <person name="Ruiz-Trillo I."/>
            <person name="Lander E."/>
            <person name="Nusbaum C."/>
        </authorList>
    </citation>
    <scope>NUCLEOTIDE SEQUENCE [LARGE SCALE GENOMIC DNA]</scope>
    <source>
        <strain evidence="2">ATCC 38327</strain>
    </source>
</reference>
<gene>
    <name evidence="1" type="ORF">AMAG_12720</name>
</gene>
<reference evidence="1 2" key="1">
    <citation type="submission" date="2009-11" db="EMBL/GenBank/DDBJ databases">
        <title>Annotation of Allomyces macrogynus ATCC 38327.</title>
        <authorList>
            <consortium name="The Broad Institute Genome Sequencing Platform"/>
            <person name="Russ C."/>
            <person name="Cuomo C."/>
            <person name="Burger G."/>
            <person name="Gray M.W."/>
            <person name="Holland P.W.H."/>
            <person name="King N."/>
            <person name="Lang F.B.F."/>
            <person name="Roger A.J."/>
            <person name="Ruiz-Trillo I."/>
            <person name="Young S.K."/>
            <person name="Zeng Q."/>
            <person name="Gargeya S."/>
            <person name="Fitzgerald M."/>
            <person name="Haas B."/>
            <person name="Abouelleil A."/>
            <person name="Alvarado L."/>
            <person name="Arachchi H.M."/>
            <person name="Berlin A."/>
            <person name="Chapman S.B."/>
            <person name="Gearin G."/>
            <person name="Goldberg J."/>
            <person name="Griggs A."/>
            <person name="Gujja S."/>
            <person name="Hansen M."/>
            <person name="Heiman D."/>
            <person name="Howarth C."/>
            <person name="Larimer J."/>
            <person name="Lui A."/>
            <person name="MacDonald P.J.P."/>
            <person name="McCowen C."/>
            <person name="Montmayeur A."/>
            <person name="Murphy C."/>
            <person name="Neiman D."/>
            <person name="Pearson M."/>
            <person name="Priest M."/>
            <person name="Roberts A."/>
            <person name="Saif S."/>
            <person name="Shea T."/>
            <person name="Sisk P."/>
            <person name="Stolte C."/>
            <person name="Sykes S."/>
            <person name="Wortman J."/>
            <person name="Nusbaum C."/>
            <person name="Birren B."/>
        </authorList>
    </citation>
    <scope>NUCLEOTIDE SEQUENCE [LARGE SCALE GENOMIC DNA]</scope>
    <source>
        <strain evidence="1 2">ATCC 38327</strain>
    </source>
</reference>
<evidence type="ECO:0000313" key="1">
    <source>
        <dbReference type="EMBL" id="KNE68551.1"/>
    </source>
</evidence>
<protein>
    <submittedName>
        <fullName evidence="1">Uncharacterized protein</fullName>
    </submittedName>
</protein>
<name>A0A0L0T1C9_ALLM3</name>
<dbReference type="Proteomes" id="UP000054350">
    <property type="component" value="Unassembled WGS sequence"/>
</dbReference>
<keyword evidence="2" id="KW-1185">Reference proteome</keyword>
<proteinExistence type="predicted"/>
<dbReference type="EMBL" id="GG745357">
    <property type="protein sequence ID" value="KNE68551.1"/>
    <property type="molecule type" value="Genomic_DNA"/>
</dbReference>
<dbReference type="VEuPathDB" id="FungiDB:AMAG_12720"/>
<accession>A0A0L0T1C9</accession>
<evidence type="ECO:0000313" key="2">
    <source>
        <dbReference type="Proteomes" id="UP000054350"/>
    </source>
</evidence>
<sequence length="504" mass="55488">MWPTGTLVAEIARELLPLLLHPHLAAPEPDSTSAVISDSRFPGTFDHLHRIADSLDHIDSAIPPPTPIAIKVTDLTLPRKPPAASSWIEPLMNLTDRTLADAIALLNDWRTSHRYDARNPLQRHLFSVYLLHRFPLILFDKLTPDDSDALLADHAAWLARILDLPNSLPDNTARRLRALVGKYLVKIGRTADLDSNDMEPPVMYAAWRATTRPLNAVIAAASTDDASDIQTQWDRIPRVIQDALGALIATDELGNVISPLALLGLLTRCSFRLRIDRIRGGRATDVDNVVARAAIVNTFLVGKIEQLIDPVTCPKGLSLRESLSLLLDMPAAMEPLLGFDPGTDTVWLKQTNLPKMNYGYFHTAGTSVAKIQFQHHLTLFCHFLWFRDHLLGLRAADPSLVKKWTVKPWGRRVLTDVMVTHANVLWIAPDLVDQLRELAVNGDSSISDQTLAAVISSAPAPTLSPDNGIKTTVIPIVKPPPGPSPTHTLPSKLDRTILRVADAV</sequence>